<dbReference type="OrthoDB" id="10435699at2759"/>
<dbReference type="RefSeq" id="XP_018996330.1">
    <property type="nucleotide sequence ID" value="XM_019135927.1"/>
</dbReference>
<dbReference type="GeneID" id="30153648"/>
<sequence>MRTVFEELDPFRDLADDECLDEEKTEDPELVHGSNSGVKYQQELLQISSDDLRDPFCDPDRENVNVQRAMRQFVLTKPSWKQM</sequence>
<reference evidence="1 2" key="1">
    <citation type="submission" date="2016-06" db="EMBL/GenBank/DDBJ databases">
        <title>Evolution of pathogenesis and genome organization in the Tremellales.</title>
        <authorList>
            <person name="Cuomo C."/>
            <person name="Litvintseva A."/>
            <person name="Heitman J."/>
            <person name="Chen Y."/>
            <person name="Sun S."/>
            <person name="Springer D."/>
            <person name="Dromer F."/>
            <person name="Young S."/>
            <person name="Zeng Q."/>
            <person name="Chapman S."/>
            <person name="Gujja S."/>
            <person name="Saif S."/>
            <person name="Birren B."/>
        </authorList>
    </citation>
    <scope>NUCLEOTIDE SEQUENCE [LARGE SCALE GENOMIC DNA]</scope>
    <source>
        <strain evidence="1 2">CBS 6039</strain>
    </source>
</reference>
<dbReference type="Proteomes" id="UP000094065">
    <property type="component" value="Unassembled WGS sequence"/>
</dbReference>
<protein>
    <submittedName>
        <fullName evidence="1">Uncharacterized protein</fullName>
    </submittedName>
</protein>
<dbReference type="EMBL" id="AWGJ01000003">
    <property type="protein sequence ID" value="ODN82011.1"/>
    <property type="molecule type" value="Genomic_DNA"/>
</dbReference>
<proteinExistence type="predicted"/>
<evidence type="ECO:0000313" key="2">
    <source>
        <dbReference type="Proteomes" id="UP000094065"/>
    </source>
</evidence>
<accession>A0A1E3I2D4</accession>
<evidence type="ECO:0000313" key="1">
    <source>
        <dbReference type="EMBL" id="ODN82011.1"/>
    </source>
</evidence>
<keyword evidence="2" id="KW-1185">Reference proteome</keyword>
<organism evidence="1 2">
    <name type="scientific">Cryptococcus amylolentus CBS 6039</name>
    <dbReference type="NCBI Taxonomy" id="1295533"/>
    <lineage>
        <taxon>Eukaryota</taxon>
        <taxon>Fungi</taxon>
        <taxon>Dikarya</taxon>
        <taxon>Basidiomycota</taxon>
        <taxon>Agaricomycotina</taxon>
        <taxon>Tremellomycetes</taxon>
        <taxon>Tremellales</taxon>
        <taxon>Cryptococcaceae</taxon>
        <taxon>Cryptococcus</taxon>
    </lineage>
</organism>
<gene>
    <name evidence="1" type="ORF">L202_02339</name>
</gene>
<comment type="caution">
    <text evidence="1">The sequence shown here is derived from an EMBL/GenBank/DDBJ whole genome shotgun (WGS) entry which is preliminary data.</text>
</comment>
<name>A0A1E3I2D4_9TREE</name>
<dbReference type="AlphaFoldDB" id="A0A1E3I2D4"/>